<dbReference type="AlphaFoldDB" id="A0AAN8PZ19"/>
<accession>A0AAN8PZ19</accession>
<sequence>KIVKLMDVKCKSRGDEAERQNIRPMKKTRKTKTKKEDSFAGEAPMSARSRAIVDFDFVQIKVE</sequence>
<organism evidence="2 3">
    <name type="scientific">Polyplax serrata</name>
    <name type="common">Common mouse louse</name>
    <dbReference type="NCBI Taxonomy" id="468196"/>
    <lineage>
        <taxon>Eukaryota</taxon>
        <taxon>Metazoa</taxon>
        <taxon>Ecdysozoa</taxon>
        <taxon>Arthropoda</taxon>
        <taxon>Hexapoda</taxon>
        <taxon>Insecta</taxon>
        <taxon>Pterygota</taxon>
        <taxon>Neoptera</taxon>
        <taxon>Paraneoptera</taxon>
        <taxon>Psocodea</taxon>
        <taxon>Troctomorpha</taxon>
        <taxon>Phthiraptera</taxon>
        <taxon>Anoplura</taxon>
        <taxon>Polyplacidae</taxon>
        <taxon>Polyplax</taxon>
    </lineage>
</organism>
<evidence type="ECO:0000313" key="3">
    <source>
        <dbReference type="Proteomes" id="UP001372834"/>
    </source>
</evidence>
<dbReference type="EMBL" id="JAWJWE010000036">
    <property type="protein sequence ID" value="KAK6628188.1"/>
    <property type="molecule type" value="Genomic_DNA"/>
</dbReference>
<dbReference type="Proteomes" id="UP001372834">
    <property type="component" value="Unassembled WGS sequence"/>
</dbReference>
<feature type="region of interest" description="Disordered" evidence="1">
    <location>
        <begin position="13"/>
        <end position="43"/>
    </location>
</feature>
<name>A0AAN8PZ19_POLSC</name>
<evidence type="ECO:0000313" key="2">
    <source>
        <dbReference type="EMBL" id="KAK6628188.1"/>
    </source>
</evidence>
<reference evidence="2 3" key="1">
    <citation type="submission" date="2023-10" db="EMBL/GenBank/DDBJ databases">
        <title>Genomes of two closely related lineages of the louse Polyplax serrata with different host specificities.</title>
        <authorList>
            <person name="Martinu J."/>
            <person name="Tarabai H."/>
            <person name="Stefka J."/>
            <person name="Hypsa V."/>
        </authorList>
    </citation>
    <scope>NUCLEOTIDE SEQUENCE [LARGE SCALE GENOMIC DNA]</scope>
    <source>
        <strain evidence="2">HR10_N</strain>
    </source>
</reference>
<gene>
    <name evidence="2" type="ORF">RUM43_002000</name>
</gene>
<protein>
    <submittedName>
        <fullName evidence="2">Uncharacterized protein</fullName>
    </submittedName>
</protein>
<feature type="non-terminal residue" evidence="2">
    <location>
        <position position="1"/>
    </location>
</feature>
<feature type="compositionally biased region" description="Basic residues" evidence="1">
    <location>
        <begin position="24"/>
        <end position="33"/>
    </location>
</feature>
<comment type="caution">
    <text evidence="2">The sequence shown here is derived from an EMBL/GenBank/DDBJ whole genome shotgun (WGS) entry which is preliminary data.</text>
</comment>
<evidence type="ECO:0000256" key="1">
    <source>
        <dbReference type="SAM" id="MobiDB-lite"/>
    </source>
</evidence>
<proteinExistence type="predicted"/>